<accession>A0ACB9C3D8</accession>
<protein>
    <submittedName>
        <fullName evidence="1">Uncharacterized protein</fullName>
    </submittedName>
</protein>
<keyword evidence="2" id="KW-1185">Reference proteome</keyword>
<proteinExistence type="predicted"/>
<dbReference type="Proteomes" id="UP001055879">
    <property type="component" value="Linkage Group LG05"/>
</dbReference>
<organism evidence="1 2">
    <name type="scientific">Arctium lappa</name>
    <name type="common">Greater burdock</name>
    <name type="synonym">Lappa major</name>
    <dbReference type="NCBI Taxonomy" id="4217"/>
    <lineage>
        <taxon>Eukaryota</taxon>
        <taxon>Viridiplantae</taxon>
        <taxon>Streptophyta</taxon>
        <taxon>Embryophyta</taxon>
        <taxon>Tracheophyta</taxon>
        <taxon>Spermatophyta</taxon>
        <taxon>Magnoliopsida</taxon>
        <taxon>eudicotyledons</taxon>
        <taxon>Gunneridae</taxon>
        <taxon>Pentapetalae</taxon>
        <taxon>asterids</taxon>
        <taxon>campanulids</taxon>
        <taxon>Asterales</taxon>
        <taxon>Asteraceae</taxon>
        <taxon>Carduoideae</taxon>
        <taxon>Cardueae</taxon>
        <taxon>Arctiinae</taxon>
        <taxon>Arctium</taxon>
    </lineage>
</organism>
<name>A0ACB9C3D8_ARCLA</name>
<reference evidence="1 2" key="2">
    <citation type="journal article" date="2022" name="Mol. Ecol. Resour.">
        <title>The genomes of chicory, endive, great burdock and yacon provide insights into Asteraceae paleo-polyploidization history and plant inulin production.</title>
        <authorList>
            <person name="Fan W."/>
            <person name="Wang S."/>
            <person name="Wang H."/>
            <person name="Wang A."/>
            <person name="Jiang F."/>
            <person name="Liu H."/>
            <person name="Zhao H."/>
            <person name="Xu D."/>
            <person name="Zhang Y."/>
        </authorList>
    </citation>
    <scope>NUCLEOTIDE SEQUENCE [LARGE SCALE GENOMIC DNA]</scope>
    <source>
        <strain evidence="2">cv. Niubang</strain>
    </source>
</reference>
<evidence type="ECO:0000313" key="1">
    <source>
        <dbReference type="EMBL" id="KAI3728730.1"/>
    </source>
</evidence>
<reference evidence="2" key="1">
    <citation type="journal article" date="2022" name="Mol. Ecol. Resour.">
        <title>The genomes of chicory, endive, great burdock and yacon provide insights into Asteraceae palaeo-polyploidization history and plant inulin production.</title>
        <authorList>
            <person name="Fan W."/>
            <person name="Wang S."/>
            <person name="Wang H."/>
            <person name="Wang A."/>
            <person name="Jiang F."/>
            <person name="Liu H."/>
            <person name="Zhao H."/>
            <person name="Xu D."/>
            <person name="Zhang Y."/>
        </authorList>
    </citation>
    <scope>NUCLEOTIDE SEQUENCE [LARGE SCALE GENOMIC DNA]</scope>
    <source>
        <strain evidence="2">cv. Niubang</strain>
    </source>
</reference>
<evidence type="ECO:0000313" key="2">
    <source>
        <dbReference type="Proteomes" id="UP001055879"/>
    </source>
</evidence>
<sequence>MEESRDLFTTCSCLNGVTEEETSKLMNLNPMVIMTTVSAYILSLSEESIVLEVVVVVTDEGGPCSSENVKWRR</sequence>
<comment type="caution">
    <text evidence="1">The sequence shown here is derived from an EMBL/GenBank/DDBJ whole genome shotgun (WGS) entry which is preliminary data.</text>
</comment>
<gene>
    <name evidence="1" type="ORF">L6452_17372</name>
</gene>
<dbReference type="EMBL" id="CM042051">
    <property type="protein sequence ID" value="KAI3728730.1"/>
    <property type="molecule type" value="Genomic_DNA"/>
</dbReference>